<dbReference type="EMBL" id="CACTIH010003616">
    <property type="protein sequence ID" value="CAA2978074.1"/>
    <property type="molecule type" value="Genomic_DNA"/>
</dbReference>
<dbReference type="Pfam" id="PF00232">
    <property type="entry name" value="Glyco_hydro_1"/>
    <property type="match status" value="1"/>
</dbReference>
<evidence type="ECO:0000313" key="6">
    <source>
        <dbReference type="Proteomes" id="UP000594638"/>
    </source>
</evidence>
<dbReference type="OrthoDB" id="65569at2759"/>
<dbReference type="Proteomes" id="UP000594638">
    <property type="component" value="Unassembled WGS sequence"/>
</dbReference>
<dbReference type="PANTHER" id="PTHR10353:SF318">
    <property type="entry name" value="BETA-GLUCOSIDASE 31-RELATED"/>
    <property type="match status" value="1"/>
</dbReference>
<evidence type="ECO:0000256" key="4">
    <source>
        <dbReference type="RuleBase" id="RU003690"/>
    </source>
</evidence>
<keyword evidence="2" id="KW-0378">Hydrolase</keyword>
<dbReference type="SUPFAM" id="SSF51445">
    <property type="entry name" value="(Trans)glycosidases"/>
    <property type="match status" value="1"/>
</dbReference>
<sequence length="460" mass="52851">MERLSKHTKITLVIGVKGRYEGAAEEDGRGPSIWDDFTHKYPGKIVDHSNGDLANDFYHRYKEDVKLMEFIGLNAFRFSISWSRILPHGKLSKGINKEGIAFYNNLINELLSKGIQPFPTLFHWDLPQALEDEYGGFLSPRIVDDFRDFADVCFKEFGDRVKHWVTMNEPYIFTLGGYDLGKLAPGRCSPWMTNGCPDGNSATEPYIVAHVMLLCHAQTVELYREKYKASQKGQIGIVLISFWFVPYSKSQADVRAAKRALDFMYGCMRTLVGDRLPNFTDEEANLVKGSYDFLGLNYYTSFYAADLPSANLINISMTSDSNTNLTSERNGKFIGNSTGIPEFRVYPRGLKDLLIYTKQKYKNPSIYITECGMSEANITTIDRGTNDPQRIRFYRRHLLAVRQAIREGVDVRGFFPWSLLDNFEWNSGYNQKFGLIYVDRANELKRYVKKSALWFKKFLN</sequence>
<evidence type="ECO:0000256" key="3">
    <source>
        <dbReference type="ARBA" id="ARBA00023295"/>
    </source>
</evidence>
<dbReference type="GO" id="GO:0005975">
    <property type="term" value="P:carbohydrate metabolic process"/>
    <property type="evidence" value="ECO:0007669"/>
    <property type="project" value="InterPro"/>
</dbReference>
<comment type="similarity">
    <text evidence="1 4">Belongs to the glycosyl hydrolase 1 family.</text>
</comment>
<dbReference type="PRINTS" id="PR00131">
    <property type="entry name" value="GLHYDRLASE1"/>
</dbReference>
<gene>
    <name evidence="5" type="ORF">OLEA9_A077052</name>
</gene>
<proteinExistence type="inferred from homology"/>
<dbReference type="AlphaFoldDB" id="A0A8S0RH26"/>
<name>A0A8S0RH26_OLEEU</name>
<keyword evidence="6" id="KW-1185">Reference proteome</keyword>
<reference evidence="5 6" key="1">
    <citation type="submission" date="2019-12" db="EMBL/GenBank/DDBJ databases">
        <authorList>
            <person name="Alioto T."/>
            <person name="Alioto T."/>
            <person name="Gomez Garrido J."/>
        </authorList>
    </citation>
    <scope>NUCLEOTIDE SEQUENCE [LARGE SCALE GENOMIC DNA]</scope>
</reference>
<dbReference type="InterPro" id="IPR001360">
    <property type="entry name" value="Glyco_hydro_1"/>
</dbReference>
<evidence type="ECO:0000313" key="5">
    <source>
        <dbReference type="EMBL" id="CAA2978074.1"/>
    </source>
</evidence>
<dbReference type="PANTHER" id="PTHR10353">
    <property type="entry name" value="GLYCOSYL HYDROLASE"/>
    <property type="match status" value="1"/>
</dbReference>
<evidence type="ECO:0000256" key="2">
    <source>
        <dbReference type="ARBA" id="ARBA00022801"/>
    </source>
</evidence>
<dbReference type="FunFam" id="3.20.20.80:FF:000020">
    <property type="entry name" value="Beta-glucosidase 12"/>
    <property type="match status" value="1"/>
</dbReference>
<dbReference type="InterPro" id="IPR017853">
    <property type="entry name" value="GH"/>
</dbReference>
<dbReference type="Gramene" id="OE9A077052T1">
    <property type="protein sequence ID" value="OE9A077052C1"/>
    <property type="gene ID" value="OE9A077052"/>
</dbReference>
<dbReference type="Gene3D" id="3.20.20.80">
    <property type="entry name" value="Glycosidases"/>
    <property type="match status" value="1"/>
</dbReference>
<comment type="caution">
    <text evidence="5">The sequence shown here is derived from an EMBL/GenBank/DDBJ whole genome shotgun (WGS) entry which is preliminary data.</text>
</comment>
<keyword evidence="3" id="KW-0326">Glycosidase</keyword>
<organism evidence="5 6">
    <name type="scientific">Olea europaea subsp. europaea</name>
    <dbReference type="NCBI Taxonomy" id="158383"/>
    <lineage>
        <taxon>Eukaryota</taxon>
        <taxon>Viridiplantae</taxon>
        <taxon>Streptophyta</taxon>
        <taxon>Embryophyta</taxon>
        <taxon>Tracheophyta</taxon>
        <taxon>Spermatophyta</taxon>
        <taxon>Magnoliopsida</taxon>
        <taxon>eudicotyledons</taxon>
        <taxon>Gunneridae</taxon>
        <taxon>Pentapetalae</taxon>
        <taxon>asterids</taxon>
        <taxon>lamiids</taxon>
        <taxon>Lamiales</taxon>
        <taxon>Oleaceae</taxon>
        <taxon>Oleeae</taxon>
        <taxon>Olea</taxon>
    </lineage>
</organism>
<dbReference type="GO" id="GO:0008422">
    <property type="term" value="F:beta-glucosidase activity"/>
    <property type="evidence" value="ECO:0007669"/>
    <property type="project" value="TreeGrafter"/>
</dbReference>
<accession>A0A8S0RH26</accession>
<evidence type="ECO:0000256" key="1">
    <source>
        <dbReference type="ARBA" id="ARBA00010838"/>
    </source>
</evidence>
<protein>
    <submittedName>
        <fullName evidence="5">Beta-glucosidase 12-like</fullName>
    </submittedName>
</protein>